<dbReference type="AlphaFoldDB" id="A0A0G1CLU5"/>
<evidence type="ECO:0000313" key="1">
    <source>
        <dbReference type="EMBL" id="KKS86479.1"/>
    </source>
</evidence>
<protein>
    <submittedName>
        <fullName evidence="1">Uncharacterized protein</fullName>
    </submittedName>
</protein>
<proteinExistence type="predicted"/>
<comment type="caution">
    <text evidence="1">The sequence shown here is derived from an EMBL/GenBank/DDBJ whole genome shotgun (WGS) entry which is preliminary data.</text>
</comment>
<sequence length="50" mass="5983">MIKLKEFLARFWQKPELTPEEQERADLSQEVRQQLLQLKKKGLSIPVFTL</sequence>
<organism evidence="1 2">
    <name type="scientific">Candidatus Gottesmanbacteria bacterium GW2011_GWB1_43_11</name>
    <dbReference type="NCBI Taxonomy" id="1618446"/>
    <lineage>
        <taxon>Bacteria</taxon>
        <taxon>Candidatus Gottesmaniibacteriota</taxon>
    </lineage>
</organism>
<evidence type="ECO:0000313" key="2">
    <source>
        <dbReference type="Proteomes" id="UP000034050"/>
    </source>
</evidence>
<dbReference type="Proteomes" id="UP000034050">
    <property type="component" value="Unassembled WGS sequence"/>
</dbReference>
<dbReference type="EMBL" id="LCFD01000009">
    <property type="protein sequence ID" value="KKS86479.1"/>
    <property type="molecule type" value="Genomic_DNA"/>
</dbReference>
<name>A0A0G1CLU5_9BACT</name>
<accession>A0A0G1CLU5</accession>
<reference evidence="1 2" key="1">
    <citation type="journal article" date="2015" name="Nature">
        <title>rRNA introns, odd ribosomes, and small enigmatic genomes across a large radiation of phyla.</title>
        <authorList>
            <person name="Brown C.T."/>
            <person name="Hug L.A."/>
            <person name="Thomas B.C."/>
            <person name="Sharon I."/>
            <person name="Castelle C.J."/>
            <person name="Singh A."/>
            <person name="Wilkins M.J."/>
            <person name="Williams K.H."/>
            <person name="Banfield J.F."/>
        </authorList>
    </citation>
    <scope>NUCLEOTIDE SEQUENCE [LARGE SCALE GENOMIC DNA]</scope>
</reference>
<gene>
    <name evidence="1" type="ORF">UV61_C0009G0006</name>
</gene>